<dbReference type="SUPFAM" id="SSF158639">
    <property type="entry name" value="ENT-like"/>
    <property type="match status" value="1"/>
</dbReference>
<dbReference type="Pfam" id="PF03735">
    <property type="entry name" value="ENT"/>
    <property type="match status" value="1"/>
</dbReference>
<protein>
    <recommendedName>
        <fullName evidence="7">ENT domain-containing protein</fullName>
    </recommendedName>
</protein>
<comment type="similarity">
    <text evidence="2">Belongs to the triosephosphate isomerase family.</text>
</comment>
<organism evidence="8 9">
    <name type="scientific">Zea mays</name>
    <name type="common">Maize</name>
    <dbReference type="NCBI Taxonomy" id="4577"/>
    <lineage>
        <taxon>Eukaryota</taxon>
        <taxon>Viridiplantae</taxon>
        <taxon>Streptophyta</taxon>
        <taxon>Embryophyta</taxon>
        <taxon>Tracheophyta</taxon>
        <taxon>Spermatophyta</taxon>
        <taxon>Magnoliopsida</taxon>
        <taxon>Liliopsida</taxon>
        <taxon>Poales</taxon>
        <taxon>Poaceae</taxon>
        <taxon>PACMAD clade</taxon>
        <taxon>Panicoideae</taxon>
        <taxon>Andropogonodae</taxon>
        <taxon>Andropogoneae</taxon>
        <taxon>Tripsacinae</taxon>
        <taxon>Zea</taxon>
    </lineage>
</organism>
<accession>A0A804LKX4</accession>
<keyword evidence="5" id="KW-0539">Nucleus</keyword>
<dbReference type="InterPro" id="IPR033485">
    <property type="entry name" value="EMSY-LIKE_plant"/>
</dbReference>
<dbReference type="Pfam" id="PF00121">
    <property type="entry name" value="TIM"/>
    <property type="match status" value="1"/>
</dbReference>
<evidence type="ECO:0000313" key="9">
    <source>
        <dbReference type="Proteomes" id="UP000007305"/>
    </source>
</evidence>
<sequence length="376" mass="42110">MTRIIYGGSVNGANCKELAVQPDVDGFLVGGGSLKVNRDRYNDGSIKHSLLKQSSLDLLTIETLGLKKNDSFSRWMSKELEEVVDLGIKSTSDAFWSSIETVEVPDGSNVLTNEQLDAYVVNPSFSQDQLFSILDVSPSCAYIGTNTKSLDLPRIDRTVRCSLRSQGAHIPTFEPVPESSVSIVDDRTPEDKERWWRRGLRAISEGKLAIVLLAGGQIIELNKLIRFADCSSHHSKFVMEQDHQAYEEVDHYAKRKAANICASTGARVVKRKIEASRIPPNGLVRRTGKEQKVSTHEFRQLTKNELPPKETEDAYGSGLFLNIHELELRAYRSTVRALHAAGPLTWEQESLLTNLRLSLNISNEEHLLQLRHLLSF</sequence>
<dbReference type="InterPro" id="IPR036142">
    <property type="entry name" value="ENT_dom-like_sf"/>
</dbReference>
<evidence type="ECO:0000256" key="6">
    <source>
        <dbReference type="ARBA" id="ARBA00024331"/>
    </source>
</evidence>
<dbReference type="Gramene" id="Zm00001eb018150_T001">
    <property type="protein sequence ID" value="Zm00001eb018150_P001"/>
    <property type="gene ID" value="Zm00001eb018150"/>
</dbReference>
<evidence type="ECO:0000256" key="3">
    <source>
        <dbReference type="ARBA" id="ARBA00011738"/>
    </source>
</evidence>
<dbReference type="Gene3D" id="3.90.550.10">
    <property type="entry name" value="Spore Coat Polysaccharide Biosynthesis Protein SpsA, Chain A"/>
    <property type="match status" value="1"/>
</dbReference>
<evidence type="ECO:0000256" key="4">
    <source>
        <dbReference type="ARBA" id="ARBA00023235"/>
    </source>
</evidence>
<comment type="pathway">
    <text evidence="6">Carbohydrate biosynthesis.</text>
</comment>
<reference evidence="8" key="3">
    <citation type="submission" date="2021-05" db="UniProtKB">
        <authorList>
            <consortium name="EnsemblPlants"/>
        </authorList>
    </citation>
    <scope>IDENTIFICATION</scope>
    <source>
        <strain evidence="8">cv. B73</strain>
    </source>
</reference>
<dbReference type="GO" id="GO:0050832">
    <property type="term" value="P:defense response to fungus"/>
    <property type="evidence" value="ECO:0007669"/>
    <property type="project" value="InterPro"/>
</dbReference>
<evidence type="ECO:0000256" key="5">
    <source>
        <dbReference type="ARBA" id="ARBA00023242"/>
    </source>
</evidence>
<dbReference type="Gene3D" id="3.20.20.70">
    <property type="entry name" value="Aldolase class I"/>
    <property type="match status" value="1"/>
</dbReference>
<dbReference type="InterPro" id="IPR005491">
    <property type="entry name" value="ENT_dom"/>
</dbReference>
<dbReference type="Proteomes" id="UP000007305">
    <property type="component" value="Chromosome 1"/>
</dbReference>
<dbReference type="InParanoid" id="A0A804LKX4"/>
<reference evidence="9" key="1">
    <citation type="submission" date="2015-12" db="EMBL/GenBank/DDBJ databases">
        <title>Update maize B73 reference genome by single molecule sequencing technologies.</title>
        <authorList>
            <consortium name="Maize Genome Sequencing Project"/>
            <person name="Ware D."/>
        </authorList>
    </citation>
    <scope>NUCLEOTIDE SEQUENCE [LARGE SCALE GENOMIC DNA]</scope>
    <source>
        <strain evidence="9">cv. B73</strain>
    </source>
</reference>
<dbReference type="GO" id="GO:0004807">
    <property type="term" value="F:triose-phosphate isomerase activity"/>
    <property type="evidence" value="ECO:0007669"/>
    <property type="project" value="InterPro"/>
</dbReference>
<comment type="subunit">
    <text evidence="3">Homodimer.</text>
</comment>
<dbReference type="Gene3D" id="1.10.1240.40">
    <property type="entry name" value="ENT domain"/>
    <property type="match status" value="1"/>
</dbReference>
<dbReference type="EnsemblPlants" id="Zm00001eb018150_T001">
    <property type="protein sequence ID" value="Zm00001eb018150_P001"/>
    <property type="gene ID" value="Zm00001eb018150"/>
</dbReference>
<evidence type="ECO:0000256" key="2">
    <source>
        <dbReference type="ARBA" id="ARBA00007422"/>
    </source>
</evidence>
<evidence type="ECO:0000259" key="7">
    <source>
        <dbReference type="PROSITE" id="PS51138"/>
    </source>
</evidence>
<keyword evidence="9" id="KW-1185">Reference proteome</keyword>
<comment type="subcellular location">
    <subcellularLocation>
        <location evidence="1">Nucleus</location>
    </subcellularLocation>
</comment>
<name>A0A804LKX4_MAIZE</name>
<evidence type="ECO:0000313" key="8">
    <source>
        <dbReference type="EnsemblPlants" id="Zm00001eb018150_P001"/>
    </source>
</evidence>
<dbReference type="GO" id="GO:0005634">
    <property type="term" value="C:nucleus"/>
    <property type="evidence" value="ECO:0007669"/>
    <property type="project" value="UniProtKB-SubCell"/>
</dbReference>
<evidence type="ECO:0000256" key="1">
    <source>
        <dbReference type="ARBA" id="ARBA00004123"/>
    </source>
</evidence>
<dbReference type="InterPro" id="IPR000652">
    <property type="entry name" value="Triosephosphate_isomerase"/>
</dbReference>
<keyword evidence="4" id="KW-0413">Isomerase</keyword>
<dbReference type="SUPFAM" id="SSF53448">
    <property type="entry name" value="Nucleotide-diphospho-sugar transferases"/>
    <property type="match status" value="1"/>
</dbReference>
<dbReference type="SUPFAM" id="SSF51351">
    <property type="entry name" value="Triosephosphate isomerase (TIM)"/>
    <property type="match status" value="1"/>
</dbReference>
<proteinExistence type="inferred from homology"/>
<dbReference type="PROSITE" id="PS51440">
    <property type="entry name" value="TIM_2"/>
    <property type="match status" value="1"/>
</dbReference>
<dbReference type="SMART" id="SM01191">
    <property type="entry name" value="ENT"/>
    <property type="match status" value="1"/>
</dbReference>
<dbReference type="InterPro" id="IPR029044">
    <property type="entry name" value="Nucleotide-diphossugar_trans"/>
</dbReference>
<dbReference type="PANTHER" id="PTHR33432:SF30">
    <property type="entry name" value="OS07G0179500 PROTEIN"/>
    <property type="match status" value="1"/>
</dbReference>
<dbReference type="PROSITE" id="PS51138">
    <property type="entry name" value="ENT"/>
    <property type="match status" value="1"/>
</dbReference>
<dbReference type="PANTHER" id="PTHR33432">
    <property type="entry name" value="PROTEIN EMSY-LIKE 4"/>
    <property type="match status" value="1"/>
</dbReference>
<dbReference type="InterPro" id="IPR013785">
    <property type="entry name" value="Aldolase_TIM"/>
</dbReference>
<feature type="domain" description="ENT" evidence="7">
    <location>
        <begin position="319"/>
        <end position="376"/>
    </location>
</feature>
<dbReference type="InterPro" id="IPR035990">
    <property type="entry name" value="TIM_sf"/>
</dbReference>
<reference evidence="8" key="2">
    <citation type="submission" date="2019-07" db="EMBL/GenBank/DDBJ databases">
        <authorList>
            <person name="Seetharam A."/>
            <person name="Woodhouse M."/>
            <person name="Cannon E."/>
        </authorList>
    </citation>
    <scope>NUCLEOTIDE SEQUENCE [LARGE SCALE GENOMIC DNA]</scope>
    <source>
        <strain evidence="8">cv. B73</strain>
    </source>
</reference>
<dbReference type="AlphaFoldDB" id="A0A804LKX4"/>